<evidence type="ECO:0000256" key="1">
    <source>
        <dbReference type="ARBA" id="ARBA00001947"/>
    </source>
</evidence>
<organism evidence="13 14">
    <name type="scientific">Derxia gummosa DSM 723</name>
    <dbReference type="NCBI Taxonomy" id="1121388"/>
    <lineage>
        <taxon>Bacteria</taxon>
        <taxon>Pseudomonadati</taxon>
        <taxon>Pseudomonadota</taxon>
        <taxon>Betaproteobacteria</taxon>
        <taxon>Burkholderiales</taxon>
        <taxon>Alcaligenaceae</taxon>
        <taxon>Derxia</taxon>
    </lineage>
</organism>
<evidence type="ECO:0000256" key="2">
    <source>
        <dbReference type="ARBA" id="ARBA00004141"/>
    </source>
</evidence>
<evidence type="ECO:0000256" key="11">
    <source>
        <dbReference type="RuleBase" id="RU362031"/>
    </source>
</evidence>
<keyword evidence="9 11" id="KW-0482">Metalloprotease</keyword>
<dbReference type="SUPFAM" id="SSF50156">
    <property type="entry name" value="PDZ domain-like"/>
    <property type="match status" value="2"/>
</dbReference>
<feature type="domain" description="PDZ" evidence="12">
    <location>
        <begin position="112"/>
        <end position="186"/>
    </location>
</feature>
<keyword evidence="7 11" id="KW-0862">Zinc</keyword>
<dbReference type="InterPro" id="IPR036034">
    <property type="entry name" value="PDZ_sf"/>
</dbReference>
<keyword evidence="13" id="KW-1185">Reference proteome</keyword>
<dbReference type="InterPro" id="IPR001478">
    <property type="entry name" value="PDZ"/>
</dbReference>
<dbReference type="SMART" id="SM00228">
    <property type="entry name" value="PDZ"/>
    <property type="match status" value="2"/>
</dbReference>
<evidence type="ECO:0000256" key="10">
    <source>
        <dbReference type="ARBA" id="ARBA00023136"/>
    </source>
</evidence>
<evidence type="ECO:0000259" key="12">
    <source>
        <dbReference type="SMART" id="SM00228"/>
    </source>
</evidence>
<protein>
    <recommendedName>
        <fullName evidence="11">Zinc metalloprotease</fullName>
        <ecNumber evidence="11">3.4.24.-</ecNumber>
    </recommendedName>
</protein>
<dbReference type="CDD" id="cd06163">
    <property type="entry name" value="S2P-M50_PDZ_RseP-like"/>
    <property type="match status" value="1"/>
</dbReference>
<dbReference type="NCBIfam" id="TIGR00054">
    <property type="entry name" value="RIP metalloprotease RseP"/>
    <property type="match status" value="1"/>
</dbReference>
<keyword evidence="8 11" id="KW-1133">Transmembrane helix</keyword>
<gene>
    <name evidence="14" type="primary">rseP</name>
</gene>
<evidence type="ECO:0000256" key="9">
    <source>
        <dbReference type="ARBA" id="ARBA00023049"/>
    </source>
</evidence>
<feature type="transmembrane region" description="Helical" evidence="11">
    <location>
        <begin position="97"/>
        <end position="118"/>
    </location>
</feature>
<dbReference type="GO" id="GO:0004222">
    <property type="term" value="F:metalloendopeptidase activity"/>
    <property type="evidence" value="ECO:0007669"/>
    <property type="project" value="InterPro"/>
</dbReference>
<keyword evidence="11" id="KW-0479">Metal-binding</keyword>
<dbReference type="AlphaFoldDB" id="A0A8B6X3A9"/>
<reference evidence="14" key="3">
    <citation type="submission" date="2025-08" db="UniProtKB">
        <authorList>
            <consortium name="RefSeq"/>
        </authorList>
    </citation>
    <scope>IDENTIFICATION</scope>
</reference>
<dbReference type="GO" id="GO:0006508">
    <property type="term" value="P:proteolysis"/>
    <property type="evidence" value="ECO:0007669"/>
    <property type="project" value="UniProtKB-KW"/>
</dbReference>
<dbReference type="InterPro" id="IPR008915">
    <property type="entry name" value="Peptidase_M50"/>
</dbReference>
<evidence type="ECO:0000256" key="8">
    <source>
        <dbReference type="ARBA" id="ARBA00022989"/>
    </source>
</evidence>
<evidence type="ECO:0000313" key="13">
    <source>
        <dbReference type="Proteomes" id="UP000675920"/>
    </source>
</evidence>
<keyword evidence="10 11" id="KW-0472">Membrane</keyword>
<name>A0A8B6X3A9_9BURK</name>
<dbReference type="GO" id="GO:0016020">
    <property type="term" value="C:membrane"/>
    <property type="evidence" value="ECO:0007669"/>
    <property type="project" value="UniProtKB-SubCell"/>
</dbReference>
<dbReference type="InterPro" id="IPR041489">
    <property type="entry name" value="PDZ_6"/>
</dbReference>
<evidence type="ECO:0000256" key="7">
    <source>
        <dbReference type="ARBA" id="ARBA00022833"/>
    </source>
</evidence>
<dbReference type="Gene3D" id="2.30.42.10">
    <property type="match status" value="2"/>
</dbReference>
<reference evidence="14" key="1">
    <citation type="journal article" date="2004" name="EMBO J.">
        <title>RseP (YaeL), an Escherichia coli RIP protease, cleaves transmembrane sequences.</title>
        <authorList>
            <person name="Akiyama Y."/>
            <person name="Kanehara K."/>
            <person name="Ito K."/>
        </authorList>
    </citation>
    <scope>NUCLEOTIDE SEQUENCE</scope>
</reference>
<accession>A0A8B6X3A9</accession>
<evidence type="ECO:0000256" key="6">
    <source>
        <dbReference type="ARBA" id="ARBA00022801"/>
    </source>
</evidence>
<dbReference type="GO" id="GO:0046872">
    <property type="term" value="F:metal ion binding"/>
    <property type="evidence" value="ECO:0007669"/>
    <property type="project" value="UniProtKB-KW"/>
</dbReference>
<comment type="similarity">
    <text evidence="3 11">Belongs to the peptidase M50B family.</text>
</comment>
<dbReference type="OrthoDB" id="9782003at2"/>
<dbReference type="Pfam" id="PF02163">
    <property type="entry name" value="Peptidase_M50"/>
    <property type="match status" value="1"/>
</dbReference>
<dbReference type="PANTHER" id="PTHR42837:SF2">
    <property type="entry name" value="MEMBRANE METALLOPROTEASE ARASP2, CHLOROPLASTIC-RELATED"/>
    <property type="match status" value="1"/>
</dbReference>
<evidence type="ECO:0000256" key="3">
    <source>
        <dbReference type="ARBA" id="ARBA00007931"/>
    </source>
</evidence>
<keyword evidence="4" id="KW-0645">Protease</keyword>
<dbReference type="EC" id="3.4.24.-" evidence="11"/>
<evidence type="ECO:0000256" key="4">
    <source>
        <dbReference type="ARBA" id="ARBA00022670"/>
    </source>
</evidence>
<reference evidence="14" key="2">
    <citation type="journal article" date="2005" name="Mol. Microbiol.">
        <title>A membrane metalloprotease participates in the sequential degradation of a Caulobacter polarity determinant.</title>
        <authorList>
            <person name="Chen J.C."/>
            <person name="Viollier P.H."/>
            <person name="Shapiro L."/>
        </authorList>
    </citation>
    <scope>NUCLEOTIDE SEQUENCE</scope>
</reference>
<sequence length="451" mass="48100">MQTILAFVVALGLLILIHELGHYLVARACGVKVLKFSIGFGRPILARRFGRDDTLWAISVLPLGGYVAMLDERESTEPIPAADLPRAFNRQSPLRRIAIVAAGPVANLLLAAVLYAALDMHGVREPRAILGTPPAASLAADAGLRDGDVLDAVDGQPITSWVDARWQLLKSGVDRKPVRLDVTGIDGQRRELVLPLDRLPEADPDGKLVESLGMAPRRPRARILRIDAGSAAERAGLREGDVVEAIDGVDIADAGPLVERIRASADREVTLSVRRDVGSVAESRLELAVTPVAAAGADGASIGRIGVAFDVQLESVEVRRGLFSALGHGAERTWDMSLFSLRMMGKMVIGEVSLRNLSGPVTIADFAGQTARIGLEAYVAFLALISVSLGVLNLLPIPVLDGGHILYYSVEFLRGSPLPQRVIEVGQRAGLGLLAAMMAIALFNDLTRLFG</sequence>
<dbReference type="InterPro" id="IPR004387">
    <property type="entry name" value="Pept_M50_Zn"/>
</dbReference>
<dbReference type="Proteomes" id="UP000675920">
    <property type="component" value="Unplaced"/>
</dbReference>
<feature type="domain" description="PDZ" evidence="12">
    <location>
        <begin position="210"/>
        <end position="277"/>
    </location>
</feature>
<dbReference type="Pfam" id="PF17820">
    <property type="entry name" value="PDZ_6"/>
    <property type="match status" value="1"/>
</dbReference>
<comment type="cofactor">
    <cofactor evidence="1 11">
        <name>Zn(2+)</name>
        <dbReference type="ChEBI" id="CHEBI:29105"/>
    </cofactor>
</comment>
<evidence type="ECO:0000313" key="14">
    <source>
        <dbReference type="RefSeq" id="WP_028311276.1"/>
    </source>
</evidence>
<dbReference type="RefSeq" id="WP_028311276.1">
    <property type="nucleotide sequence ID" value="NZ_AXWS01000008.1"/>
</dbReference>
<evidence type="ECO:0000256" key="5">
    <source>
        <dbReference type="ARBA" id="ARBA00022692"/>
    </source>
</evidence>
<proteinExistence type="inferred from homology"/>
<comment type="subcellular location">
    <subcellularLocation>
        <location evidence="2">Membrane</location>
        <topology evidence="2">Multi-pass membrane protein</topology>
    </subcellularLocation>
</comment>
<keyword evidence="6 11" id="KW-0378">Hydrolase</keyword>
<keyword evidence="5 11" id="KW-0812">Transmembrane</keyword>
<comment type="caution">
    <text evidence="11">Lacks conserved residue(s) required for the propagation of feature annotation.</text>
</comment>
<dbReference type="PANTHER" id="PTHR42837">
    <property type="entry name" value="REGULATOR OF SIGMA-E PROTEASE RSEP"/>
    <property type="match status" value="1"/>
</dbReference>